<accession>A0A0R3PYG6</accession>
<gene>
    <name evidence="2" type="ORF">ACOC_LOCUS11466</name>
</gene>
<dbReference type="STRING" id="334426.A0A0R3PYG6"/>
<organism evidence="4">
    <name type="scientific">Angiostrongylus costaricensis</name>
    <name type="common">Nematode worm</name>
    <dbReference type="NCBI Taxonomy" id="334426"/>
    <lineage>
        <taxon>Eukaryota</taxon>
        <taxon>Metazoa</taxon>
        <taxon>Ecdysozoa</taxon>
        <taxon>Nematoda</taxon>
        <taxon>Chromadorea</taxon>
        <taxon>Rhabditida</taxon>
        <taxon>Rhabditina</taxon>
        <taxon>Rhabditomorpha</taxon>
        <taxon>Strongyloidea</taxon>
        <taxon>Metastrongylidae</taxon>
        <taxon>Angiostrongylus</taxon>
    </lineage>
</organism>
<sequence length="142" mass="15896">MNVNPFHTEQPQSNDKTIREKLADLHNEMTSLRLECDRLINKHLLVEKTLSEGCVLCPNPDTSSAYNTGGESCRSDSITPDGTVKPPQEPVSNELVTITMPPRSPRLLHRSKNMLPPAEVGEEVHLDSRLPSLGTRNKFREL</sequence>
<dbReference type="WBParaSite" id="ACOC_0001146501-mRNA-1">
    <property type="protein sequence ID" value="ACOC_0001146501-mRNA-1"/>
    <property type="gene ID" value="ACOC_0001146501"/>
</dbReference>
<feature type="compositionally biased region" description="Polar residues" evidence="1">
    <location>
        <begin position="60"/>
        <end position="80"/>
    </location>
</feature>
<protein>
    <submittedName>
        <fullName evidence="4">CCDC92 domain-containing protein</fullName>
    </submittedName>
</protein>
<dbReference type="AlphaFoldDB" id="A0A0R3PYG6"/>
<dbReference type="OrthoDB" id="6270329at2759"/>
<dbReference type="OMA" id="TRNKFRE"/>
<proteinExistence type="predicted"/>
<name>A0A0R3PYG6_ANGCS</name>
<evidence type="ECO:0000256" key="1">
    <source>
        <dbReference type="SAM" id="MobiDB-lite"/>
    </source>
</evidence>
<keyword evidence="3" id="KW-1185">Reference proteome</keyword>
<evidence type="ECO:0000313" key="4">
    <source>
        <dbReference type="WBParaSite" id="ACOC_0001146501-mRNA-1"/>
    </source>
</evidence>
<reference evidence="2 3" key="2">
    <citation type="submission" date="2018-11" db="EMBL/GenBank/DDBJ databases">
        <authorList>
            <consortium name="Pathogen Informatics"/>
        </authorList>
    </citation>
    <scope>NUCLEOTIDE SEQUENCE [LARGE SCALE GENOMIC DNA]</scope>
    <source>
        <strain evidence="2 3">Costa Rica</strain>
    </source>
</reference>
<feature type="region of interest" description="Disordered" evidence="1">
    <location>
        <begin position="59"/>
        <end position="92"/>
    </location>
</feature>
<evidence type="ECO:0000313" key="2">
    <source>
        <dbReference type="EMBL" id="VDM63051.1"/>
    </source>
</evidence>
<dbReference type="EMBL" id="UYYA01004699">
    <property type="protein sequence ID" value="VDM63051.1"/>
    <property type="molecule type" value="Genomic_DNA"/>
</dbReference>
<dbReference type="Proteomes" id="UP000267027">
    <property type="component" value="Unassembled WGS sequence"/>
</dbReference>
<reference evidence="4" key="1">
    <citation type="submission" date="2017-02" db="UniProtKB">
        <authorList>
            <consortium name="WormBaseParasite"/>
        </authorList>
    </citation>
    <scope>IDENTIFICATION</scope>
</reference>
<evidence type="ECO:0000313" key="3">
    <source>
        <dbReference type="Proteomes" id="UP000267027"/>
    </source>
</evidence>